<dbReference type="EMBL" id="PYGC01000014">
    <property type="protein sequence ID" value="PSK80577.1"/>
    <property type="molecule type" value="Genomic_DNA"/>
</dbReference>
<dbReference type="AlphaFoldDB" id="A0A2P8C6M7"/>
<feature type="transmembrane region" description="Helical" evidence="1">
    <location>
        <begin position="152"/>
        <end position="173"/>
    </location>
</feature>
<dbReference type="OrthoDB" id="653763at2"/>
<keyword evidence="5" id="KW-1185">Reference proteome</keyword>
<organism evidence="3 4">
    <name type="scientific">Prolixibacter denitrificans</name>
    <dbReference type="NCBI Taxonomy" id="1541063"/>
    <lineage>
        <taxon>Bacteria</taxon>
        <taxon>Pseudomonadati</taxon>
        <taxon>Bacteroidota</taxon>
        <taxon>Bacteroidia</taxon>
        <taxon>Marinilabiliales</taxon>
        <taxon>Prolixibacteraceae</taxon>
        <taxon>Prolixibacter</taxon>
    </lineage>
</organism>
<dbReference type="PANTHER" id="PTHR34289">
    <property type="entry name" value="PROTEIN, PUTATIVE (DUF819)-RELATED"/>
    <property type="match status" value="1"/>
</dbReference>
<feature type="transmembrane region" description="Helical" evidence="1">
    <location>
        <begin position="63"/>
        <end position="81"/>
    </location>
</feature>
<dbReference type="Pfam" id="PF05684">
    <property type="entry name" value="DUF819"/>
    <property type="match status" value="1"/>
</dbReference>
<keyword evidence="1" id="KW-0472">Membrane</keyword>
<dbReference type="RefSeq" id="WP_106543691.1">
    <property type="nucleotide sequence ID" value="NZ_BLAU01000001.1"/>
</dbReference>
<accession>A0A2P8C6M7</accession>
<feature type="transmembrane region" description="Helical" evidence="1">
    <location>
        <begin position="300"/>
        <end position="322"/>
    </location>
</feature>
<sequence length="384" mass="42142">MLLLKQILLVIFYLFSPLLVLHLNHRYKFVNKLGAVVVAYLVGLLLGNLPILPEGSHAIQDTITAIVIPLAIPLMLFSSNLRDAMHLARRTMIAMIIGIFSVTVVVVIGYLTLRGQEDDLWKIAGMLIGVYTGGTPNLASLKFMLGVDDTHYLITHTSDLIISGAYFFFLISVGQRVFNWVLPVTPKVTHQADDFTEMDGSDPYWGMLKRDKYIPLLKAFALAVAIFAVAGGASFLFPESYQVPVVMLLITTLGLAASFVPAFNRIEKSFELGMYLVLVFSVVVASMVNIPDLINGAPTLFYYVSMVIFGSLVLQVILSRIFKIDTDTVIITSTALICSPPFVPVVAGALHNRRIVVPGLTVGIIGYAIGNYLGFVIAELLKNW</sequence>
<dbReference type="Proteomes" id="UP000240621">
    <property type="component" value="Unassembled WGS sequence"/>
</dbReference>
<keyword evidence="1" id="KW-1133">Transmembrane helix</keyword>
<feature type="transmembrane region" description="Helical" evidence="1">
    <location>
        <begin position="329"/>
        <end position="350"/>
    </location>
</feature>
<feature type="transmembrane region" description="Helical" evidence="1">
    <location>
        <begin position="275"/>
        <end position="294"/>
    </location>
</feature>
<evidence type="ECO:0000313" key="5">
    <source>
        <dbReference type="Proteomes" id="UP000396862"/>
    </source>
</evidence>
<feature type="transmembrane region" description="Helical" evidence="1">
    <location>
        <begin position="6"/>
        <end position="23"/>
    </location>
</feature>
<keyword evidence="1" id="KW-0812">Transmembrane</keyword>
<dbReference type="InterPro" id="IPR008537">
    <property type="entry name" value="DUF819"/>
</dbReference>
<dbReference type="Proteomes" id="UP000396862">
    <property type="component" value="Unassembled WGS sequence"/>
</dbReference>
<gene>
    <name evidence="2" type="primary">yjcL</name>
    <name evidence="3" type="ORF">CLV93_11414</name>
    <name evidence="2" type="ORF">JCM18694_23740</name>
</gene>
<feature type="transmembrane region" description="Helical" evidence="1">
    <location>
        <begin position="93"/>
        <end position="113"/>
    </location>
</feature>
<feature type="transmembrane region" description="Helical" evidence="1">
    <location>
        <begin position="30"/>
        <end position="51"/>
    </location>
</feature>
<feature type="transmembrane region" description="Helical" evidence="1">
    <location>
        <begin position="216"/>
        <end position="237"/>
    </location>
</feature>
<protein>
    <submittedName>
        <fullName evidence="2">Membrane protein YjcL</fullName>
    </submittedName>
    <submittedName>
        <fullName evidence="3">Putative membrane protein</fullName>
    </submittedName>
</protein>
<evidence type="ECO:0000256" key="1">
    <source>
        <dbReference type="SAM" id="Phobius"/>
    </source>
</evidence>
<name>A0A2P8C6M7_9BACT</name>
<evidence type="ECO:0000313" key="3">
    <source>
        <dbReference type="EMBL" id="PSK80577.1"/>
    </source>
</evidence>
<proteinExistence type="predicted"/>
<evidence type="ECO:0000313" key="2">
    <source>
        <dbReference type="EMBL" id="GET22128.1"/>
    </source>
</evidence>
<feature type="transmembrane region" description="Helical" evidence="1">
    <location>
        <begin position="243"/>
        <end position="263"/>
    </location>
</feature>
<feature type="transmembrane region" description="Helical" evidence="1">
    <location>
        <begin position="356"/>
        <end position="381"/>
    </location>
</feature>
<reference evidence="2 5" key="2">
    <citation type="submission" date="2019-10" db="EMBL/GenBank/DDBJ databases">
        <title>Prolixibacter strains distinguished by the presence of nitrate reductase genes were adept at nitrate-dependent anaerobic corrosion of metallic iron and carbon steel.</title>
        <authorList>
            <person name="Iino T."/>
            <person name="Shono N."/>
            <person name="Ito K."/>
            <person name="Nakamura R."/>
            <person name="Sueoka K."/>
            <person name="Harayama S."/>
            <person name="Ohkuma M."/>
        </authorList>
    </citation>
    <scope>NUCLEOTIDE SEQUENCE [LARGE SCALE GENOMIC DNA]</scope>
    <source>
        <strain evidence="2 5">MIC1-1</strain>
    </source>
</reference>
<evidence type="ECO:0000313" key="4">
    <source>
        <dbReference type="Proteomes" id="UP000240621"/>
    </source>
</evidence>
<reference evidence="3 4" key="1">
    <citation type="submission" date="2018-03" db="EMBL/GenBank/DDBJ databases">
        <title>Genomic Encyclopedia of Archaeal and Bacterial Type Strains, Phase II (KMG-II): from individual species to whole genera.</title>
        <authorList>
            <person name="Goeker M."/>
        </authorList>
    </citation>
    <scope>NUCLEOTIDE SEQUENCE [LARGE SCALE GENOMIC DNA]</scope>
    <source>
        <strain evidence="3 4">DSM 27267</strain>
    </source>
</reference>
<comment type="caution">
    <text evidence="3">The sequence shown here is derived from an EMBL/GenBank/DDBJ whole genome shotgun (WGS) entry which is preliminary data.</text>
</comment>
<dbReference type="PANTHER" id="PTHR34289:SF8">
    <property type="entry name" value="DUF819 DOMAIN-CONTAINING PROTEIN"/>
    <property type="match status" value="1"/>
</dbReference>
<dbReference type="EMBL" id="BLAU01000001">
    <property type="protein sequence ID" value="GET22128.1"/>
    <property type="molecule type" value="Genomic_DNA"/>
</dbReference>